<dbReference type="EMBL" id="CP054139">
    <property type="protein sequence ID" value="QKJ30585.1"/>
    <property type="molecule type" value="Genomic_DNA"/>
</dbReference>
<keyword evidence="10" id="KW-1185">Reference proteome</keyword>
<feature type="domain" description="RagB/SusD" evidence="7">
    <location>
        <begin position="310"/>
        <end position="639"/>
    </location>
</feature>
<dbReference type="RefSeq" id="WP_173415259.1">
    <property type="nucleotide sequence ID" value="NZ_CP054139.1"/>
</dbReference>
<dbReference type="Proteomes" id="UP000505355">
    <property type="component" value="Chromosome"/>
</dbReference>
<keyword evidence="3 6" id="KW-0732">Signal</keyword>
<sequence length="639" mass="70776">MKNRLYILLLALMVPFASCKKNLDVPPLNIITDKDVFGSVSGIDAYMSRIYLQMPIEDFKYQSTTGFKAFFAGSASANTGEAISRDVGNSTETFNYWADAYALIRDCNYFMETLPTYAGNFSAVQVANWQGEARYIRAVTYFALVKRYGGVPLVDKVLTKPGETIDDIVAEIEQFKIPRSSEQAGYDFIGTDLDFAYTNLPATNVKGRATKYAAAALKSRVMLYAGTIAKYNTINLTGGGAQVCGIPATKANDYFKAAYDAATLLDGKFSLYKTLWSATDKAAQANNFAQLFLDVNSAENIFVRQYKYPDADHWYDNNQIPHQMWNGTYSAETCPTLDFVEMYEGLPTNPNGTFQSLDAAGHYIMYTNPGDPFANIEPRAKGTILFPGDAFKGQIIDLRRGIYTGSTTAGLNKLVPATGPAQYPAAPLILSSATDVPAPVDIGGGKTMNPAGSSGYFTSTGTAGCISGFTIRKYLDPTKATTDLANNRSDQAWIELRYAEVLLNRAEAAIELFTAGQGANYQTQALADINAIRDRAGATLATTATLNIAAVRKERRKELAFENKTWFDLRRWRIADTEMNNRYWRILNQFYVKDAAKYIYDDRQDERNTLYTFDPRWYYEAIPGAVISKSPNIVQNPGY</sequence>
<dbReference type="GO" id="GO:0009279">
    <property type="term" value="C:cell outer membrane"/>
    <property type="evidence" value="ECO:0007669"/>
    <property type="project" value="UniProtKB-SubCell"/>
</dbReference>
<comment type="subcellular location">
    <subcellularLocation>
        <location evidence="1">Cell outer membrane</location>
    </subcellularLocation>
</comment>
<evidence type="ECO:0000256" key="6">
    <source>
        <dbReference type="SAM" id="SignalP"/>
    </source>
</evidence>
<gene>
    <name evidence="9" type="ORF">HQ865_12730</name>
</gene>
<proteinExistence type="inferred from homology"/>
<dbReference type="InterPro" id="IPR012944">
    <property type="entry name" value="SusD_RagB_dom"/>
</dbReference>
<accession>A0A7D4QA60</accession>
<comment type="similarity">
    <text evidence="2">Belongs to the SusD family.</text>
</comment>
<keyword evidence="5" id="KW-0998">Cell outer membrane</keyword>
<name>A0A7D4QA60_9SPHI</name>
<dbReference type="SUPFAM" id="SSF48452">
    <property type="entry name" value="TPR-like"/>
    <property type="match status" value="1"/>
</dbReference>
<protein>
    <submittedName>
        <fullName evidence="9">RagB/SusD family nutrient uptake outer membrane protein</fullName>
    </submittedName>
</protein>
<dbReference type="InterPro" id="IPR033985">
    <property type="entry name" value="SusD-like_N"/>
</dbReference>
<organism evidence="9 10">
    <name type="scientific">Mucilaginibacter mali</name>
    <dbReference type="NCBI Taxonomy" id="2740462"/>
    <lineage>
        <taxon>Bacteria</taxon>
        <taxon>Pseudomonadati</taxon>
        <taxon>Bacteroidota</taxon>
        <taxon>Sphingobacteriia</taxon>
        <taxon>Sphingobacteriales</taxon>
        <taxon>Sphingobacteriaceae</taxon>
        <taxon>Mucilaginibacter</taxon>
    </lineage>
</organism>
<reference evidence="9 10" key="1">
    <citation type="submission" date="2020-05" db="EMBL/GenBank/DDBJ databases">
        <title>Mucilaginibacter mali sp. nov.</title>
        <authorList>
            <person name="Kim H.S."/>
            <person name="Lee K.C."/>
            <person name="Suh M.K."/>
            <person name="Kim J.-S."/>
            <person name="Han K.-I."/>
            <person name="Eom M.K."/>
            <person name="Shin Y.K."/>
            <person name="Lee J.-S."/>
        </authorList>
    </citation>
    <scope>NUCLEOTIDE SEQUENCE [LARGE SCALE GENOMIC DNA]</scope>
    <source>
        <strain evidence="9 10">G2-14</strain>
    </source>
</reference>
<dbReference type="Gene3D" id="1.25.40.390">
    <property type="match status" value="1"/>
</dbReference>
<feature type="signal peptide" evidence="6">
    <location>
        <begin position="1"/>
        <end position="20"/>
    </location>
</feature>
<evidence type="ECO:0000259" key="7">
    <source>
        <dbReference type="Pfam" id="PF07980"/>
    </source>
</evidence>
<dbReference type="KEGG" id="mmab:HQ865_12730"/>
<dbReference type="Pfam" id="PF07980">
    <property type="entry name" value="SusD_RagB"/>
    <property type="match status" value="1"/>
</dbReference>
<dbReference type="AlphaFoldDB" id="A0A7D4QA60"/>
<dbReference type="Pfam" id="PF14322">
    <property type="entry name" value="SusD-like_3"/>
    <property type="match status" value="1"/>
</dbReference>
<keyword evidence="4" id="KW-0472">Membrane</keyword>
<feature type="domain" description="SusD-like N-terminal" evidence="8">
    <location>
        <begin position="87"/>
        <end position="223"/>
    </location>
</feature>
<evidence type="ECO:0000313" key="10">
    <source>
        <dbReference type="Proteomes" id="UP000505355"/>
    </source>
</evidence>
<dbReference type="InterPro" id="IPR011990">
    <property type="entry name" value="TPR-like_helical_dom_sf"/>
</dbReference>
<evidence type="ECO:0000256" key="5">
    <source>
        <dbReference type="ARBA" id="ARBA00023237"/>
    </source>
</evidence>
<evidence type="ECO:0000256" key="3">
    <source>
        <dbReference type="ARBA" id="ARBA00022729"/>
    </source>
</evidence>
<evidence type="ECO:0000256" key="4">
    <source>
        <dbReference type="ARBA" id="ARBA00023136"/>
    </source>
</evidence>
<evidence type="ECO:0000256" key="1">
    <source>
        <dbReference type="ARBA" id="ARBA00004442"/>
    </source>
</evidence>
<evidence type="ECO:0000256" key="2">
    <source>
        <dbReference type="ARBA" id="ARBA00006275"/>
    </source>
</evidence>
<feature type="chain" id="PRO_5028881498" evidence="6">
    <location>
        <begin position="21"/>
        <end position="639"/>
    </location>
</feature>
<evidence type="ECO:0000259" key="8">
    <source>
        <dbReference type="Pfam" id="PF14322"/>
    </source>
</evidence>
<evidence type="ECO:0000313" key="9">
    <source>
        <dbReference type="EMBL" id="QKJ30585.1"/>
    </source>
</evidence>